<proteinExistence type="predicted"/>
<evidence type="ECO:0000313" key="1">
    <source>
        <dbReference type="EMBL" id="KKM24596.1"/>
    </source>
</evidence>
<protein>
    <submittedName>
        <fullName evidence="1">Uncharacterized protein</fullName>
    </submittedName>
</protein>
<comment type="caution">
    <text evidence="1">The sequence shown here is derived from an EMBL/GenBank/DDBJ whole genome shotgun (WGS) entry which is preliminary data.</text>
</comment>
<feature type="non-terminal residue" evidence="1">
    <location>
        <position position="1"/>
    </location>
</feature>
<reference evidence="1" key="1">
    <citation type="journal article" date="2015" name="Nature">
        <title>Complex archaea that bridge the gap between prokaryotes and eukaryotes.</title>
        <authorList>
            <person name="Spang A."/>
            <person name="Saw J.H."/>
            <person name="Jorgensen S.L."/>
            <person name="Zaremba-Niedzwiedzka K."/>
            <person name="Martijn J."/>
            <person name="Lind A.E."/>
            <person name="van Eijk R."/>
            <person name="Schleper C."/>
            <person name="Guy L."/>
            <person name="Ettema T.J."/>
        </authorList>
    </citation>
    <scope>NUCLEOTIDE SEQUENCE</scope>
</reference>
<dbReference type="EMBL" id="LAZR01012893">
    <property type="protein sequence ID" value="KKM24596.1"/>
    <property type="molecule type" value="Genomic_DNA"/>
</dbReference>
<accession>A0A0F9IAH5</accession>
<name>A0A0F9IAH5_9ZZZZ</name>
<organism evidence="1">
    <name type="scientific">marine sediment metagenome</name>
    <dbReference type="NCBI Taxonomy" id="412755"/>
    <lineage>
        <taxon>unclassified sequences</taxon>
        <taxon>metagenomes</taxon>
        <taxon>ecological metagenomes</taxon>
    </lineage>
</organism>
<sequence length="45" mass="4723">INPTIERGSISITPDLAIAYTSTVSPDIEDGELEGQMSISTSISL</sequence>
<dbReference type="AlphaFoldDB" id="A0A0F9IAH5"/>
<gene>
    <name evidence="1" type="ORF">LCGC14_1603580</name>
</gene>